<accession>A0A2D2CYL8</accession>
<feature type="region of interest" description="Disordered" evidence="1">
    <location>
        <begin position="617"/>
        <end position="661"/>
    </location>
</feature>
<reference evidence="3" key="1">
    <citation type="submission" date="2017-10" db="EMBL/GenBank/DDBJ databases">
        <title>Completed PacBio SMRT sequence of Methylosinus trichosporium OB3b reveals presence of a third large plasmid.</title>
        <authorList>
            <person name="Charles T.C."/>
            <person name="Lynch M.D.J."/>
            <person name="Heil J.R."/>
            <person name="Cheng J."/>
        </authorList>
    </citation>
    <scope>NUCLEOTIDE SEQUENCE [LARGE SCALE GENOMIC DNA]</scope>
    <source>
        <strain evidence="3">OB3b</strain>
    </source>
</reference>
<dbReference type="EMBL" id="CP023737">
    <property type="protein sequence ID" value="ATQ67832.1"/>
    <property type="molecule type" value="Genomic_DNA"/>
</dbReference>
<evidence type="ECO:0000313" key="3">
    <source>
        <dbReference type="Proteomes" id="UP000230709"/>
    </source>
</evidence>
<keyword evidence="3" id="KW-1185">Reference proteome</keyword>
<evidence type="ECO:0000256" key="1">
    <source>
        <dbReference type="SAM" id="MobiDB-lite"/>
    </source>
</evidence>
<feature type="region of interest" description="Disordered" evidence="1">
    <location>
        <begin position="1131"/>
        <end position="1172"/>
    </location>
</feature>
<gene>
    <name evidence="2" type="ORF">CQW49_07930</name>
</gene>
<feature type="compositionally biased region" description="Basic and acidic residues" evidence="1">
    <location>
        <begin position="652"/>
        <end position="661"/>
    </location>
</feature>
<dbReference type="STRING" id="595536.GCA_000178815_03564"/>
<feature type="region of interest" description="Disordered" evidence="1">
    <location>
        <begin position="1063"/>
        <end position="1097"/>
    </location>
</feature>
<protein>
    <submittedName>
        <fullName evidence="2">Uncharacterized protein</fullName>
    </submittedName>
</protein>
<feature type="compositionally biased region" description="Gly residues" evidence="1">
    <location>
        <begin position="1163"/>
        <end position="1172"/>
    </location>
</feature>
<dbReference type="Proteomes" id="UP000230709">
    <property type="component" value="Chromosome"/>
</dbReference>
<sequence length="1172" mass="124862">MAGTSLTSTISVKLIDDVSKPARTVAQALKDAERAAKAAAKGMAETKATDRFVKSLAGLKLSAKDIEAVAASWKDFAKAQDLADDASRWTKQQIADVRAWERAQLAALREVKREQMAFYRETAAASRAAQASAGAPVGLIGGMSAAGAANLASIRAREEIAAAGKRISSGMSSAGRVAESEATLFSPGAAAALGAVAGKFGHVLPLAGGFATYEVLHKAAEAAAERQHVVTGARLAGMRETELTRAEARAKELAGGGLTLSGSEVLELFKEGRSAVQHPEEMFELIKPAAEAASVLKGMGVENAHIADLIKAGESLGLMNDPKRFRTFLEGQVKAMQVFGRTITTEQIYEAATYSKSAGATLSDRFLNAAMPSLIQEMHGAPAGTALSMLGKTLRGGLQNRHLSVQLLNSLGLLEEPDKIVKAKGSGEIKGYSGKIRGNELLASDPDLWAYKIFKPAAERAGYRTLAQQIELLTKILPSTAANVVRIFLQQQHSIEAHGRNLDNATGLEASLELQHGDPKAALKELAAAWDDFAAALLKSAPVGGVLHALAEGLRSLAAIVDHYMMEPKRWMDASQRAEQKARKEGRKSNVIDLLHEYEDGFDKTSFKDAFDKYRHSEQKHESSRREIDFRFRPHPAATPASPTTAEQKPTPAKDAKDQKIESSDFWSDFWKKAWDGFGKTFGVSGAHAATLPDSLRFRPGYGRNALLRHAHIGAGSVSVEAIRRADAEHPRLPKVAGKQLASLVETVPGITSPVAPSDIPGFGGSRSWRNNNPGNLRYGEFAAAHGATGKDEKGFAVFPDAETGRAAQRSLLFDTPQYAGLSIREAIGKYAPAAENDTGAYVRRVTNGLGVGPEARLADLAPEQREHMLDIMREHEGWRPAYRARAASDAPAPAGTRPVQEGTTTVVTKGGRKLTVDARYAENFRGFLNDYEAAGGVVGPNSGGLGVRPGNASYHPIGRAIDVNQIGRNIRAGGVTLPVEVENRLASKWGLRSGANFRSPDAGHFEVNDAFAAHEALKANGVIAKDAPAPAPPPLDQRALTDYLFGDRKAAREVAAKARTSAQMMQEVMTPPASLSTRGNDGEIDGALGESRGARDAWGSPIKARADISEIHAMNDALRESIRLRERLHNIGGGGAPSGAGRPAQSGRVSMQSFDQIRRGGYSTGGGQGDW</sequence>
<feature type="compositionally biased region" description="Basic and acidic residues" evidence="1">
    <location>
        <begin position="617"/>
        <end position="632"/>
    </location>
</feature>
<proteinExistence type="predicted"/>
<evidence type="ECO:0000313" key="2">
    <source>
        <dbReference type="EMBL" id="ATQ67832.1"/>
    </source>
</evidence>
<name>A0A2D2CYL8_METT3</name>
<organism evidence="2 3">
    <name type="scientific">Methylosinus trichosporium (strain ATCC 35070 / NCIMB 11131 / UNIQEM 75 / OB3b)</name>
    <dbReference type="NCBI Taxonomy" id="595536"/>
    <lineage>
        <taxon>Bacteria</taxon>
        <taxon>Pseudomonadati</taxon>
        <taxon>Pseudomonadota</taxon>
        <taxon>Alphaproteobacteria</taxon>
        <taxon>Hyphomicrobiales</taxon>
        <taxon>Methylocystaceae</taxon>
        <taxon>Methylosinus</taxon>
    </lineage>
</organism>
<dbReference type="KEGG" id="mtw:CQW49_07930"/>
<dbReference type="AlphaFoldDB" id="A0A2D2CYL8"/>
<dbReference type="RefSeq" id="WP_003611052.1">
    <property type="nucleotide sequence ID" value="NZ_ADVE02000001.1"/>
</dbReference>
<feature type="compositionally biased region" description="Low complexity" evidence="1">
    <location>
        <begin position="635"/>
        <end position="646"/>
    </location>
</feature>